<proteinExistence type="predicted"/>
<name>A0A135RU96_9PEZI</name>
<comment type="caution">
    <text evidence="1">The sequence shown here is derived from an EMBL/GenBank/DDBJ whole genome shotgun (WGS) entry which is preliminary data.</text>
</comment>
<evidence type="ECO:0000313" key="1">
    <source>
        <dbReference type="EMBL" id="KXH27108.1"/>
    </source>
</evidence>
<dbReference type="AlphaFoldDB" id="A0A135RU96"/>
<dbReference type="Proteomes" id="UP000070054">
    <property type="component" value="Unassembled WGS sequence"/>
</dbReference>
<evidence type="ECO:0000313" key="2">
    <source>
        <dbReference type="Proteomes" id="UP000070054"/>
    </source>
</evidence>
<dbReference type="EMBL" id="JEMN01001788">
    <property type="protein sequence ID" value="KXH27108.1"/>
    <property type="molecule type" value="Genomic_DNA"/>
</dbReference>
<reference evidence="1 2" key="1">
    <citation type="submission" date="2014-02" db="EMBL/GenBank/DDBJ databases">
        <title>The genome sequence of Colletotrichum nymphaeae SA-01.</title>
        <authorList>
            <person name="Baroncelli R."/>
            <person name="Thon M.R."/>
        </authorList>
    </citation>
    <scope>NUCLEOTIDE SEQUENCE [LARGE SCALE GENOMIC DNA]</scope>
    <source>
        <strain evidence="1 2">SA-01</strain>
    </source>
</reference>
<accession>A0A135RU96</accession>
<protein>
    <submittedName>
        <fullName evidence="1">Uncharacterized protein</fullName>
    </submittedName>
</protein>
<keyword evidence="2" id="KW-1185">Reference proteome</keyword>
<gene>
    <name evidence="1" type="ORF">CNYM01_04382</name>
</gene>
<sequence>MLTRSLRLTGRSTYENSIPTNFDRRYHPCSGFVTFANQALDFREKGFLLKVPVDDKQSVDVDYGYKDDDLRIADFHHNKRTNEKVDENSTLASEKRDCDAFEIPTGQVMSVKSEAWVQLPKQYQHLSNLRLGNDKHASISG</sequence>
<organism evidence="1 2">
    <name type="scientific">Colletotrichum nymphaeae SA-01</name>
    <dbReference type="NCBI Taxonomy" id="1460502"/>
    <lineage>
        <taxon>Eukaryota</taxon>
        <taxon>Fungi</taxon>
        <taxon>Dikarya</taxon>
        <taxon>Ascomycota</taxon>
        <taxon>Pezizomycotina</taxon>
        <taxon>Sordariomycetes</taxon>
        <taxon>Hypocreomycetidae</taxon>
        <taxon>Glomerellales</taxon>
        <taxon>Glomerellaceae</taxon>
        <taxon>Colletotrichum</taxon>
        <taxon>Colletotrichum acutatum species complex</taxon>
    </lineage>
</organism>